<dbReference type="RefSeq" id="WP_010313030.1">
    <property type="nucleotide sequence ID" value="NZ_CP061007.1"/>
</dbReference>
<name>A0A2N3XRV0_SACSN</name>
<reference evidence="1" key="1">
    <citation type="submission" date="2017-12" db="EMBL/GenBank/DDBJ databases">
        <title>Sequencing the genomes of 1000 Actinobacteria strains.</title>
        <authorList>
            <person name="Klenk H.-P."/>
        </authorList>
    </citation>
    <scope>NUCLEOTIDE SEQUENCE [LARGE SCALE GENOMIC DNA]</scope>
    <source>
        <strain evidence="1">DSM 44228</strain>
    </source>
</reference>
<evidence type="ECO:0000313" key="1">
    <source>
        <dbReference type="EMBL" id="PKW13385.1"/>
    </source>
</evidence>
<evidence type="ECO:0000313" key="2">
    <source>
        <dbReference type="Proteomes" id="UP000233786"/>
    </source>
</evidence>
<dbReference type="OrthoDB" id="3694733at2"/>
<accession>A0A2N3XRV0</accession>
<sequence length="133" mass="14512">MSEDVEEPAKLALARSVSGVRHLRRAVKAQGLRLDPVAGAEILAALEDQLSAVDDWLAKSASLNQHAPLGQNPVGEAMSAKFATRADGHENSFNAVLTRYREVLEAARDAIVDAMRVYREIEENASDSFRKLV</sequence>
<proteinExistence type="predicted"/>
<keyword evidence="2" id="KW-1185">Reference proteome</keyword>
<protein>
    <recommendedName>
        <fullName evidence="3">PE family protein</fullName>
    </recommendedName>
</protein>
<dbReference type="Proteomes" id="UP000233786">
    <property type="component" value="Unassembled WGS sequence"/>
</dbReference>
<evidence type="ECO:0008006" key="3">
    <source>
        <dbReference type="Google" id="ProtNLM"/>
    </source>
</evidence>
<dbReference type="STRING" id="994479.GCA_000194155_06305"/>
<dbReference type="AlphaFoldDB" id="A0A2N3XRV0"/>
<dbReference type="EMBL" id="PJNB01000001">
    <property type="protein sequence ID" value="PKW13385.1"/>
    <property type="molecule type" value="Genomic_DNA"/>
</dbReference>
<gene>
    <name evidence="1" type="ORF">A8926_0910</name>
</gene>
<organism evidence="1 2">
    <name type="scientific">Saccharopolyspora spinosa</name>
    <dbReference type="NCBI Taxonomy" id="60894"/>
    <lineage>
        <taxon>Bacteria</taxon>
        <taxon>Bacillati</taxon>
        <taxon>Actinomycetota</taxon>
        <taxon>Actinomycetes</taxon>
        <taxon>Pseudonocardiales</taxon>
        <taxon>Pseudonocardiaceae</taxon>
        <taxon>Saccharopolyspora</taxon>
    </lineage>
</organism>
<comment type="caution">
    <text evidence="1">The sequence shown here is derived from an EMBL/GenBank/DDBJ whole genome shotgun (WGS) entry which is preliminary data.</text>
</comment>